<organism evidence="2 3">
    <name type="scientific">Natrinema altunense (strain JCM 12890 / CGMCC 1.3731 / AJ2)</name>
    <dbReference type="NCBI Taxonomy" id="1227494"/>
    <lineage>
        <taxon>Archaea</taxon>
        <taxon>Methanobacteriati</taxon>
        <taxon>Methanobacteriota</taxon>
        <taxon>Stenosarchaea group</taxon>
        <taxon>Halobacteria</taxon>
        <taxon>Halobacteriales</taxon>
        <taxon>Natrialbaceae</taxon>
        <taxon>Natrinema</taxon>
    </lineage>
</organism>
<feature type="compositionally biased region" description="Basic and acidic residues" evidence="1">
    <location>
        <begin position="152"/>
        <end position="190"/>
    </location>
</feature>
<feature type="region of interest" description="Disordered" evidence="1">
    <location>
        <begin position="136"/>
        <end position="284"/>
    </location>
</feature>
<reference evidence="2 3" key="1">
    <citation type="journal article" date="2014" name="PLoS Genet.">
        <title>Phylogenetically driven sequencing of extremely halophilic archaea reveals strategies for static and dynamic osmo-response.</title>
        <authorList>
            <person name="Becker E.A."/>
            <person name="Seitzer P.M."/>
            <person name="Tritt A."/>
            <person name="Larsen D."/>
            <person name="Krusor M."/>
            <person name="Yao A.I."/>
            <person name="Wu D."/>
            <person name="Madern D."/>
            <person name="Eisen J.A."/>
            <person name="Darling A.E."/>
            <person name="Facciotti M.T."/>
        </authorList>
    </citation>
    <scope>NUCLEOTIDE SEQUENCE [LARGE SCALE GENOMIC DNA]</scope>
    <source>
        <strain evidence="2 3">JCM 12890</strain>
    </source>
</reference>
<accession>L9ZNB3</accession>
<evidence type="ECO:0000313" key="3">
    <source>
        <dbReference type="Proteomes" id="UP000011511"/>
    </source>
</evidence>
<evidence type="ECO:0000313" key="2">
    <source>
        <dbReference type="EMBL" id="ELY86653.1"/>
    </source>
</evidence>
<dbReference type="Proteomes" id="UP000011511">
    <property type="component" value="Unassembled WGS sequence"/>
</dbReference>
<dbReference type="eggNOG" id="arCOG08948">
    <property type="taxonomic scope" value="Archaea"/>
</dbReference>
<gene>
    <name evidence="2" type="ORF">C485_07042</name>
</gene>
<feature type="compositionally biased region" description="Basic and acidic residues" evidence="1">
    <location>
        <begin position="198"/>
        <end position="224"/>
    </location>
</feature>
<feature type="compositionally biased region" description="Basic and acidic residues" evidence="1">
    <location>
        <begin position="265"/>
        <end position="284"/>
    </location>
</feature>
<proteinExistence type="predicted"/>
<sequence>MIRTGTLAVVLAVALGGAVVGPSHVAGQTDERALTVDLDGIDEATVCVQQLTPESNRVVVRSGGENVTIYLDETRRVELGETRSSAGTIVLRTDRRNETLNELAAAEECFPAQRTDVVVDVRSVELRNLAVTGYGVEVGPRSDIPAPVPFDPPHESDGQGDNGDNRSNETDHRGNETDHQDNETDHRGNETDNQGNETDPRPGENDRQGNESDSDHRDDERDGSSGDSTDDSPSDGSEGKRANPDSDRTEPTTPSDTDDTGDTETPARERATRDVTGDERALEP</sequence>
<keyword evidence="3" id="KW-1185">Reference proteome</keyword>
<dbReference type="PATRIC" id="fig|1227494.3.peg.1398"/>
<dbReference type="RefSeq" id="WP_007108741.1">
    <property type="nucleotide sequence ID" value="NZ_AOIK01000025.1"/>
</dbReference>
<comment type="caution">
    <text evidence="2">The sequence shown here is derived from an EMBL/GenBank/DDBJ whole genome shotgun (WGS) entry which is preliminary data.</text>
</comment>
<protein>
    <submittedName>
        <fullName evidence="2">Uncharacterized protein</fullName>
    </submittedName>
</protein>
<name>L9ZNB3_NATA2</name>
<dbReference type="EMBL" id="AOIK01000025">
    <property type="protein sequence ID" value="ELY86653.1"/>
    <property type="molecule type" value="Genomic_DNA"/>
</dbReference>
<evidence type="ECO:0000256" key="1">
    <source>
        <dbReference type="SAM" id="MobiDB-lite"/>
    </source>
</evidence>
<feature type="compositionally biased region" description="Basic and acidic residues" evidence="1">
    <location>
        <begin position="237"/>
        <end position="250"/>
    </location>
</feature>
<dbReference type="AlphaFoldDB" id="L9ZNB3"/>